<reference evidence="1 2" key="1">
    <citation type="submission" date="2024-09" db="EMBL/GenBank/DDBJ databases">
        <title>The Natural Products Discovery Center: Release of the First 8490 Sequenced Strains for Exploring Actinobacteria Biosynthetic Diversity.</title>
        <authorList>
            <person name="Kalkreuter E."/>
            <person name="Kautsar S.A."/>
            <person name="Yang D."/>
            <person name="Bader C.D."/>
            <person name="Teijaro C.N."/>
            <person name="Fluegel L."/>
            <person name="Davis C.M."/>
            <person name="Simpson J.R."/>
            <person name="Lauterbach L."/>
            <person name="Steele A.D."/>
            <person name="Gui C."/>
            <person name="Meng S."/>
            <person name="Li G."/>
            <person name="Viehrig K."/>
            <person name="Ye F."/>
            <person name="Su P."/>
            <person name="Kiefer A.F."/>
            <person name="Nichols A."/>
            <person name="Cepeda A.J."/>
            <person name="Yan W."/>
            <person name="Fan B."/>
            <person name="Jiang Y."/>
            <person name="Adhikari A."/>
            <person name="Zheng C.-J."/>
            <person name="Schuster L."/>
            <person name="Cowan T.M."/>
            <person name="Smanski M.J."/>
            <person name="Chevrette M.G."/>
            <person name="De Carvalho L.P.S."/>
            <person name="Shen B."/>
        </authorList>
    </citation>
    <scope>NUCLEOTIDE SEQUENCE [LARGE SCALE GENOMIC DNA]</scope>
    <source>
        <strain evidence="1 2">NPDC058546</strain>
    </source>
</reference>
<comment type="caution">
    <text evidence="1">The sequence shown here is derived from an EMBL/GenBank/DDBJ whole genome shotgun (WGS) entry which is preliminary data.</text>
</comment>
<sequence length="82" mass="9058">MTRWREILAALTDDTLDDAERGAVLAWAAVRLANDRGAAGHRPTIEEVMALACEEFAVNIDTGQARAALDDWERADGERKFT</sequence>
<organism evidence="1 2">
    <name type="scientific">Streptomyces sindenensis</name>
    <dbReference type="NCBI Taxonomy" id="67363"/>
    <lineage>
        <taxon>Bacteria</taxon>
        <taxon>Bacillati</taxon>
        <taxon>Actinomycetota</taxon>
        <taxon>Actinomycetes</taxon>
        <taxon>Kitasatosporales</taxon>
        <taxon>Streptomycetaceae</taxon>
        <taxon>Streptomyces</taxon>
    </lineage>
</organism>
<accession>A0ABW6EQH3</accession>
<protein>
    <submittedName>
        <fullName evidence="1">Uncharacterized protein</fullName>
    </submittedName>
</protein>
<evidence type="ECO:0000313" key="2">
    <source>
        <dbReference type="Proteomes" id="UP001598251"/>
    </source>
</evidence>
<gene>
    <name evidence="1" type="ORF">ACFWSS_25820</name>
</gene>
<name>A0ABW6EQH3_9ACTN</name>
<dbReference type="Proteomes" id="UP001598251">
    <property type="component" value="Unassembled WGS sequence"/>
</dbReference>
<dbReference type="RefSeq" id="WP_382827092.1">
    <property type="nucleotide sequence ID" value="NZ_JBHXLY010000015.1"/>
</dbReference>
<dbReference type="EMBL" id="JBHXOF010000019">
    <property type="protein sequence ID" value="MFD4216290.1"/>
    <property type="molecule type" value="Genomic_DNA"/>
</dbReference>
<proteinExistence type="predicted"/>
<keyword evidence="2" id="KW-1185">Reference proteome</keyword>
<evidence type="ECO:0000313" key="1">
    <source>
        <dbReference type="EMBL" id="MFD4216290.1"/>
    </source>
</evidence>